<dbReference type="InterPro" id="IPR050739">
    <property type="entry name" value="MFP"/>
</dbReference>
<dbReference type="Gene3D" id="1.10.287.470">
    <property type="entry name" value="Helix hairpin bin"/>
    <property type="match status" value="1"/>
</dbReference>
<evidence type="ECO:0000256" key="2">
    <source>
        <dbReference type="ARBA" id="ARBA00009477"/>
    </source>
</evidence>
<feature type="domain" description="p-hydroxybenzoic acid efflux pump subunit AaeA-like beta-barrel" evidence="13">
    <location>
        <begin position="252"/>
        <end position="343"/>
    </location>
</feature>
<feature type="region of interest" description="Disordered" evidence="10">
    <location>
        <begin position="393"/>
        <end position="417"/>
    </location>
</feature>
<dbReference type="GO" id="GO:1990961">
    <property type="term" value="P:xenobiotic detoxification by transmembrane export across the plasma membrane"/>
    <property type="evidence" value="ECO:0007669"/>
    <property type="project" value="InterPro"/>
</dbReference>
<dbReference type="PANTHER" id="PTHR30386:SF19">
    <property type="entry name" value="MULTIDRUG EXPORT PROTEIN EMRA-RELATED"/>
    <property type="match status" value="1"/>
</dbReference>
<gene>
    <name evidence="14" type="ORF">JJB74_00670</name>
</gene>
<dbReference type="GO" id="GO:0042910">
    <property type="term" value="F:xenobiotic transmembrane transporter activity"/>
    <property type="evidence" value="ECO:0007669"/>
    <property type="project" value="InterPro"/>
</dbReference>
<dbReference type="GO" id="GO:0046677">
    <property type="term" value="P:response to antibiotic"/>
    <property type="evidence" value="ECO:0007669"/>
    <property type="project" value="UniProtKB-ARBA"/>
</dbReference>
<feature type="transmembrane region" description="Helical" evidence="11">
    <location>
        <begin position="23"/>
        <end position="44"/>
    </location>
</feature>
<evidence type="ECO:0000313" key="15">
    <source>
        <dbReference type="Proteomes" id="UP000622890"/>
    </source>
</evidence>
<dbReference type="InterPro" id="IPR058634">
    <property type="entry name" value="AaeA-lik-b-barrel"/>
</dbReference>
<dbReference type="GO" id="GO:0005886">
    <property type="term" value="C:plasma membrane"/>
    <property type="evidence" value="ECO:0007669"/>
    <property type="project" value="UniProtKB-SubCell"/>
</dbReference>
<evidence type="ECO:0000259" key="13">
    <source>
        <dbReference type="Pfam" id="PF25963"/>
    </source>
</evidence>
<feature type="coiled-coil region" evidence="9">
    <location>
        <begin position="160"/>
        <end position="187"/>
    </location>
</feature>
<dbReference type="GO" id="GO:0015721">
    <property type="term" value="P:bile acid and bile salt transport"/>
    <property type="evidence" value="ECO:0007669"/>
    <property type="project" value="UniProtKB-ARBA"/>
</dbReference>
<evidence type="ECO:0000259" key="12">
    <source>
        <dbReference type="Pfam" id="PF25885"/>
    </source>
</evidence>
<evidence type="ECO:0000313" key="14">
    <source>
        <dbReference type="EMBL" id="MBK4733129.1"/>
    </source>
</evidence>
<evidence type="ECO:0000256" key="11">
    <source>
        <dbReference type="SAM" id="Phobius"/>
    </source>
</evidence>
<evidence type="ECO:0000256" key="3">
    <source>
        <dbReference type="ARBA" id="ARBA00022448"/>
    </source>
</evidence>
<keyword evidence="6 11" id="KW-0812">Transmembrane</keyword>
<feature type="domain" description="Multidrug export protein EmrA/FarA alpha-helical hairpin" evidence="12">
    <location>
        <begin position="96"/>
        <end position="216"/>
    </location>
</feature>
<dbReference type="PANTHER" id="PTHR30386">
    <property type="entry name" value="MEMBRANE FUSION SUBUNIT OF EMRAB-TOLC MULTIDRUG EFFLUX PUMP"/>
    <property type="match status" value="1"/>
</dbReference>
<keyword evidence="4" id="KW-1003">Cell membrane</keyword>
<keyword evidence="8 11" id="KW-0472">Membrane</keyword>
<dbReference type="AlphaFoldDB" id="A0A934SPL1"/>
<dbReference type="FunFam" id="2.40.30.170:FF:000003">
    <property type="entry name" value="Multidrug resistance protein A"/>
    <property type="match status" value="1"/>
</dbReference>
<evidence type="ECO:0000256" key="9">
    <source>
        <dbReference type="SAM" id="Coils"/>
    </source>
</evidence>
<evidence type="ECO:0000256" key="7">
    <source>
        <dbReference type="ARBA" id="ARBA00022989"/>
    </source>
</evidence>
<sequence length="417" mass="44038">MNATAPASAPATPPKKNGRRRSFLIAFTLILLIVGVGYGIYWFVFARHYENTDDAYVSGNVVQVTPQVGGTVIAIHADDTERVQAGQPLIELDPSDAKVALNQAEAQLAGAVREVRTLFVNNGALNANIALRSTDLERAQQDLKRRQSLAGTGAVSAEEIQHARDAVKAAEAALQAAREQLASNQALTSSTSVSQHPNVLRAATQVRAAYLALSRTKLPAPITGYVARRSVQVGQRVAPGTPLLSIVPLNALWVDANFKEVQLAKMRMDQPVTLHSDLYGSDVTFHGKVVGLSAGTGAAFALLPTQNASGNWIKVVQRVPVRISLDPKELEAHPLRVGLSMDVKVDIANTEGTSLSGTTAARTAPAYETRVFEEADREADALISRIINQNAGKADNGANAANPSGAAGNVGAKPAKG</sequence>
<reference evidence="14" key="1">
    <citation type="submission" date="2021-01" db="EMBL/GenBank/DDBJ databases">
        <title>Genome sequence of strain Noviherbaspirillum sp. DKR-6.</title>
        <authorList>
            <person name="Chaudhary D.K."/>
        </authorList>
    </citation>
    <scope>NUCLEOTIDE SEQUENCE</scope>
    <source>
        <strain evidence="14">DKR-6</strain>
    </source>
</reference>
<dbReference type="EMBL" id="JAEPBG010000001">
    <property type="protein sequence ID" value="MBK4733129.1"/>
    <property type="molecule type" value="Genomic_DNA"/>
</dbReference>
<comment type="similarity">
    <text evidence="2">Belongs to the membrane fusion protein (MFP) (TC 8.A.1) family.</text>
</comment>
<evidence type="ECO:0000256" key="1">
    <source>
        <dbReference type="ARBA" id="ARBA00004377"/>
    </source>
</evidence>
<evidence type="ECO:0000256" key="5">
    <source>
        <dbReference type="ARBA" id="ARBA00022519"/>
    </source>
</evidence>
<keyword evidence="7 11" id="KW-1133">Transmembrane helix</keyword>
<dbReference type="Pfam" id="PF25963">
    <property type="entry name" value="Beta-barrel_AAEA"/>
    <property type="match status" value="1"/>
</dbReference>
<dbReference type="NCBIfam" id="TIGR00998">
    <property type="entry name" value="8a0101"/>
    <property type="match status" value="1"/>
</dbReference>
<comment type="caution">
    <text evidence="14">The sequence shown here is derived from an EMBL/GenBank/DDBJ whole genome shotgun (WGS) entry which is preliminary data.</text>
</comment>
<keyword evidence="5" id="KW-0997">Cell inner membrane</keyword>
<dbReference type="InterPro" id="IPR005694">
    <property type="entry name" value="MFP_proteobact"/>
</dbReference>
<dbReference type="Proteomes" id="UP000622890">
    <property type="component" value="Unassembled WGS sequence"/>
</dbReference>
<evidence type="ECO:0000256" key="10">
    <source>
        <dbReference type="SAM" id="MobiDB-lite"/>
    </source>
</evidence>
<protein>
    <submittedName>
        <fullName evidence="14">EmrA/EmrK family multidrug efflux transporter periplasmic adaptor subunit</fullName>
    </submittedName>
</protein>
<keyword evidence="3" id="KW-0813">Transport</keyword>
<evidence type="ECO:0000256" key="4">
    <source>
        <dbReference type="ARBA" id="ARBA00022475"/>
    </source>
</evidence>
<comment type="subcellular location">
    <subcellularLocation>
        <location evidence="1">Cell inner membrane</location>
        <topology evidence="1">Single-pass membrane protein</topology>
    </subcellularLocation>
</comment>
<dbReference type="InterPro" id="IPR058633">
    <property type="entry name" value="EmrA/FarA_HH"/>
</dbReference>
<dbReference type="Gene3D" id="2.40.50.100">
    <property type="match status" value="1"/>
</dbReference>
<dbReference type="RefSeq" id="WP_200589643.1">
    <property type="nucleotide sequence ID" value="NZ_JAEPBG010000001.1"/>
</dbReference>
<organism evidence="14 15">
    <name type="scientific">Noviherbaspirillum pedocola</name>
    <dbReference type="NCBI Taxonomy" id="2801341"/>
    <lineage>
        <taxon>Bacteria</taxon>
        <taxon>Pseudomonadati</taxon>
        <taxon>Pseudomonadota</taxon>
        <taxon>Betaproteobacteria</taxon>
        <taxon>Burkholderiales</taxon>
        <taxon>Oxalobacteraceae</taxon>
        <taxon>Noviherbaspirillum</taxon>
    </lineage>
</organism>
<accession>A0A934SPL1</accession>
<evidence type="ECO:0000256" key="6">
    <source>
        <dbReference type="ARBA" id="ARBA00022692"/>
    </source>
</evidence>
<dbReference type="Pfam" id="PF25885">
    <property type="entry name" value="HH_EMRA"/>
    <property type="match status" value="1"/>
</dbReference>
<name>A0A934SPL1_9BURK</name>
<proteinExistence type="inferred from homology"/>
<keyword evidence="15" id="KW-1185">Reference proteome</keyword>
<keyword evidence="9" id="KW-0175">Coiled coil</keyword>
<dbReference type="Gene3D" id="2.40.30.170">
    <property type="match status" value="1"/>
</dbReference>
<evidence type="ECO:0000256" key="8">
    <source>
        <dbReference type="ARBA" id="ARBA00023136"/>
    </source>
</evidence>
<dbReference type="SUPFAM" id="SSF111369">
    <property type="entry name" value="HlyD-like secretion proteins"/>
    <property type="match status" value="2"/>
</dbReference>